<dbReference type="AlphaFoldDB" id="A0A0G0EFR9"/>
<dbReference type="Gene3D" id="3.40.50.720">
    <property type="entry name" value="NAD(P)-binding Rossmann-like Domain"/>
    <property type="match status" value="1"/>
</dbReference>
<sequence>MESNKKIVITGVSGFIGKNLSIYLKSKGYQIIGIDVVGEGENCDYFYLGTFNDKNIKEKALNGAEVVFHLGSIVGVDKCQNESALVKQVNFLETISFFDTCVEMGVKKIIFSSSSEIYGNSKDLPYKEDAIVTPISLYAQCKRDVEAHLKKISENTDVKVCIPRFFNVYGPGQRADFVVTKFINLVKNNQNIEIYGTGLQTRSHTYVGDVVNALEKMISYNKNSYEIMNIGSTFEYSMNEVAKTILDLFPNSKSKIEYVDYGSNGTRDVFLEIDRRVPLTTKAEKILNFKATTDLREGVEKIIKSIT</sequence>
<dbReference type="EMBL" id="LBPY01000011">
    <property type="protein sequence ID" value="KKP66187.1"/>
    <property type="molecule type" value="Genomic_DNA"/>
</dbReference>
<comment type="caution">
    <text evidence="2">The sequence shown here is derived from an EMBL/GenBank/DDBJ whole genome shotgun (WGS) entry which is preliminary data.</text>
</comment>
<evidence type="ECO:0000313" key="2">
    <source>
        <dbReference type="EMBL" id="KKP66187.1"/>
    </source>
</evidence>
<gene>
    <name evidence="2" type="ORF">UR64_C0011G0009</name>
</gene>
<evidence type="ECO:0000313" key="3">
    <source>
        <dbReference type="Proteomes" id="UP000034952"/>
    </source>
</evidence>
<feature type="domain" description="NAD-dependent epimerase/dehydratase" evidence="1">
    <location>
        <begin position="7"/>
        <end position="231"/>
    </location>
</feature>
<dbReference type="Pfam" id="PF01370">
    <property type="entry name" value="Epimerase"/>
    <property type="match status" value="1"/>
</dbReference>
<dbReference type="SUPFAM" id="SSF51735">
    <property type="entry name" value="NAD(P)-binding Rossmann-fold domains"/>
    <property type="match status" value="1"/>
</dbReference>
<dbReference type="PATRIC" id="fig|1618761.3.peg.551"/>
<dbReference type="PANTHER" id="PTHR43245:SF13">
    <property type="entry name" value="UDP-D-APIOSE_UDP-D-XYLOSE SYNTHASE 2"/>
    <property type="match status" value="1"/>
</dbReference>
<dbReference type="PANTHER" id="PTHR43245">
    <property type="entry name" value="BIFUNCTIONAL POLYMYXIN RESISTANCE PROTEIN ARNA"/>
    <property type="match status" value="1"/>
</dbReference>
<dbReference type="InterPro" id="IPR036291">
    <property type="entry name" value="NAD(P)-bd_dom_sf"/>
</dbReference>
<dbReference type="InterPro" id="IPR001509">
    <property type="entry name" value="Epimerase_deHydtase"/>
</dbReference>
<dbReference type="InterPro" id="IPR050177">
    <property type="entry name" value="Lipid_A_modif_metabolic_enz"/>
</dbReference>
<reference evidence="2 3" key="1">
    <citation type="journal article" date="2015" name="Nature">
        <title>rRNA introns, odd ribosomes, and small enigmatic genomes across a large radiation of phyla.</title>
        <authorList>
            <person name="Brown C.T."/>
            <person name="Hug L.A."/>
            <person name="Thomas B.C."/>
            <person name="Sharon I."/>
            <person name="Castelle C.J."/>
            <person name="Singh A."/>
            <person name="Wilkins M.J."/>
            <person name="Williams K.H."/>
            <person name="Banfield J.F."/>
        </authorList>
    </citation>
    <scope>NUCLEOTIDE SEQUENCE [LARGE SCALE GENOMIC DNA]</scope>
</reference>
<organism evidence="2 3">
    <name type="scientific">Candidatus Nomurabacteria bacterium GW2011_GWE1_35_16</name>
    <dbReference type="NCBI Taxonomy" id="1618761"/>
    <lineage>
        <taxon>Bacteria</taxon>
        <taxon>Candidatus Nomuraibacteriota</taxon>
    </lineage>
</organism>
<proteinExistence type="predicted"/>
<protein>
    <submittedName>
        <fullName evidence="2">NAD-dependent epimerase/dehydratase</fullName>
    </submittedName>
</protein>
<name>A0A0G0EFR9_9BACT</name>
<accession>A0A0G0EFR9</accession>
<dbReference type="Proteomes" id="UP000034952">
    <property type="component" value="Unassembled WGS sequence"/>
</dbReference>
<evidence type="ECO:0000259" key="1">
    <source>
        <dbReference type="Pfam" id="PF01370"/>
    </source>
</evidence>